<feature type="non-terminal residue" evidence="1">
    <location>
        <position position="1"/>
    </location>
</feature>
<protein>
    <submittedName>
        <fullName evidence="1">Uncharacterized protein</fullName>
    </submittedName>
</protein>
<comment type="caution">
    <text evidence="1">The sequence shown here is derived from an EMBL/GenBank/DDBJ whole genome shotgun (WGS) entry which is preliminary data.</text>
</comment>
<dbReference type="EMBL" id="BTRK01000001">
    <property type="protein sequence ID" value="GMR30264.1"/>
    <property type="molecule type" value="Genomic_DNA"/>
</dbReference>
<sequence>SIFFIEILEVFRKGENGQNREEPNFDFDFKETESRIRKLDKNEQLMLSSEISEKIKSKPFFFCSFCERFMFSDRHVFMHIS</sequence>
<reference evidence="2" key="1">
    <citation type="submission" date="2022-10" db="EMBL/GenBank/DDBJ databases">
        <title>Genome assembly of Pristionchus species.</title>
        <authorList>
            <person name="Yoshida K."/>
            <person name="Sommer R.J."/>
        </authorList>
    </citation>
    <scope>NUCLEOTIDE SEQUENCE [LARGE SCALE GENOMIC DNA]</scope>
    <source>
        <strain evidence="2">RS5460</strain>
    </source>
</reference>
<name>A0AAN4YYW5_9BILA</name>
<proteinExistence type="predicted"/>
<dbReference type="Proteomes" id="UP001328107">
    <property type="component" value="Unassembled WGS sequence"/>
</dbReference>
<evidence type="ECO:0000313" key="2">
    <source>
        <dbReference type="Proteomes" id="UP001328107"/>
    </source>
</evidence>
<dbReference type="AlphaFoldDB" id="A0AAN4YYW5"/>
<organism evidence="1 2">
    <name type="scientific">Pristionchus mayeri</name>
    <dbReference type="NCBI Taxonomy" id="1317129"/>
    <lineage>
        <taxon>Eukaryota</taxon>
        <taxon>Metazoa</taxon>
        <taxon>Ecdysozoa</taxon>
        <taxon>Nematoda</taxon>
        <taxon>Chromadorea</taxon>
        <taxon>Rhabditida</taxon>
        <taxon>Rhabditina</taxon>
        <taxon>Diplogasteromorpha</taxon>
        <taxon>Diplogasteroidea</taxon>
        <taxon>Neodiplogasteridae</taxon>
        <taxon>Pristionchus</taxon>
    </lineage>
</organism>
<evidence type="ECO:0000313" key="1">
    <source>
        <dbReference type="EMBL" id="GMR30264.1"/>
    </source>
</evidence>
<keyword evidence="2" id="KW-1185">Reference proteome</keyword>
<gene>
    <name evidence="1" type="ORF">PMAYCL1PPCAC_00459</name>
</gene>
<feature type="non-terminal residue" evidence="1">
    <location>
        <position position="81"/>
    </location>
</feature>
<accession>A0AAN4YYW5</accession>